<accession>A0ABR9H689</accession>
<keyword evidence="2" id="KW-1185">Reference proteome</keyword>
<protein>
    <submittedName>
        <fullName evidence="1">Uncharacterized protein</fullName>
    </submittedName>
</protein>
<dbReference type="Proteomes" id="UP000639010">
    <property type="component" value="Unassembled WGS sequence"/>
</dbReference>
<organism evidence="1 2">
    <name type="scientific">Desulfomicrobium macestii</name>
    <dbReference type="NCBI Taxonomy" id="90731"/>
    <lineage>
        <taxon>Bacteria</taxon>
        <taxon>Pseudomonadati</taxon>
        <taxon>Thermodesulfobacteriota</taxon>
        <taxon>Desulfovibrionia</taxon>
        <taxon>Desulfovibrionales</taxon>
        <taxon>Desulfomicrobiaceae</taxon>
        <taxon>Desulfomicrobium</taxon>
    </lineage>
</organism>
<dbReference type="InterPro" id="IPR010727">
    <property type="entry name" value="DUF1302"/>
</dbReference>
<gene>
    <name evidence="1" type="ORF">H4684_002899</name>
</gene>
<evidence type="ECO:0000313" key="2">
    <source>
        <dbReference type="Proteomes" id="UP000639010"/>
    </source>
</evidence>
<evidence type="ECO:0000313" key="1">
    <source>
        <dbReference type="EMBL" id="MBE1426235.1"/>
    </source>
</evidence>
<reference evidence="1 2" key="1">
    <citation type="submission" date="2020-10" db="EMBL/GenBank/DDBJ databases">
        <title>Genomic Encyclopedia of Type Strains, Phase IV (KMG-IV): sequencing the most valuable type-strain genomes for metagenomic binning, comparative biology and taxonomic classification.</title>
        <authorList>
            <person name="Goeker M."/>
        </authorList>
    </citation>
    <scope>NUCLEOTIDE SEQUENCE [LARGE SCALE GENOMIC DNA]</scope>
    <source>
        <strain evidence="1 2">DSM 4194</strain>
    </source>
</reference>
<sequence>MAMRVVAILALLFALLGASPLRAEEKLPDWLHISGWAETMQSLRIRAPHDQVTARAKLRLEAEAELDRLYLFTSADAEKNWTIDSETGADLHEAWLEYVGEGWDVRLGRQIVIWGKADGVQITDLISPPDYTESMSRDLDEIRMPVDAMKLRLLGTWFDTELVWIPVFRAAVLPEGDNPWAVEQSVSDSMRINQRSTDEPATSLENSELAVKVSAYLPGFDVAASVFHTWDDFATMHRTAWTEGNILHVDYRPEHHRLTVLGLECSRPWSDFVFRGEAAYTLGQYRNTDSVFVNPRKKDGLKWLTGLDWTPGDDWTVTAQMIGTHILDHESDLSDEPFSSMVTLNISKKLMRQILTLSNMLYCDLNDGEIFDRVKADYEIRDGIHLLVGADYFCGDDGQFGRYKDNSQVWVRLKYSF</sequence>
<name>A0ABR9H689_9BACT</name>
<comment type="caution">
    <text evidence="1">The sequence shown here is derived from an EMBL/GenBank/DDBJ whole genome shotgun (WGS) entry which is preliminary data.</text>
</comment>
<proteinExistence type="predicted"/>
<dbReference type="EMBL" id="JADBGG010000023">
    <property type="protein sequence ID" value="MBE1426235.1"/>
    <property type="molecule type" value="Genomic_DNA"/>
</dbReference>
<dbReference type="Pfam" id="PF06980">
    <property type="entry name" value="DUF1302"/>
    <property type="match status" value="1"/>
</dbReference>